<feature type="chain" id="PRO_5022215532" description="Phosphate-binding protein" evidence="7">
    <location>
        <begin position="25"/>
        <end position="384"/>
    </location>
</feature>
<dbReference type="RefSeq" id="WP_141929278.1">
    <property type="nucleotide sequence ID" value="NZ_BAABCI010000023.1"/>
</dbReference>
<feature type="binding site" evidence="5">
    <location>
        <begin position="68"/>
        <end position="70"/>
    </location>
    <ligand>
        <name>phosphate</name>
        <dbReference type="ChEBI" id="CHEBI:43474"/>
    </ligand>
</feature>
<dbReference type="PANTHER" id="PTHR42996:SF1">
    <property type="entry name" value="PHOSPHATE-BINDING PROTEIN PSTS"/>
    <property type="match status" value="1"/>
</dbReference>
<evidence type="ECO:0000259" key="8">
    <source>
        <dbReference type="Pfam" id="PF12849"/>
    </source>
</evidence>
<evidence type="ECO:0000256" key="1">
    <source>
        <dbReference type="ARBA" id="ARBA00008725"/>
    </source>
</evidence>
<keyword evidence="7" id="KW-0732">Signal</keyword>
<dbReference type="Pfam" id="PF12849">
    <property type="entry name" value="PBP_like_2"/>
    <property type="match status" value="1"/>
</dbReference>
<keyword evidence="2 4" id="KW-0813">Transport</keyword>
<feature type="compositionally biased region" description="Low complexity" evidence="6">
    <location>
        <begin position="23"/>
        <end position="49"/>
    </location>
</feature>
<evidence type="ECO:0000256" key="4">
    <source>
        <dbReference type="PIRNR" id="PIRNR002756"/>
    </source>
</evidence>
<comment type="caution">
    <text evidence="9">The sequence shown here is derived from an EMBL/GenBank/DDBJ whole genome shotgun (WGS) entry which is preliminary data.</text>
</comment>
<reference evidence="9 10" key="1">
    <citation type="submission" date="2019-06" db="EMBL/GenBank/DDBJ databases">
        <title>Sequencing the genomes of 1000 actinobacteria strains.</title>
        <authorList>
            <person name="Klenk H.-P."/>
        </authorList>
    </citation>
    <scope>NUCLEOTIDE SEQUENCE [LARGE SCALE GENOMIC DNA]</scope>
    <source>
        <strain evidence="9 10">DSM 19828</strain>
    </source>
</reference>
<comment type="similarity">
    <text evidence="1 4">Belongs to the PstS family.</text>
</comment>
<dbReference type="OrthoDB" id="9801510at2"/>
<evidence type="ECO:0000313" key="10">
    <source>
        <dbReference type="Proteomes" id="UP000320806"/>
    </source>
</evidence>
<gene>
    <name evidence="9" type="ORF">FB459_3413</name>
</gene>
<keyword evidence="3 4" id="KW-0592">Phosphate transport</keyword>
<feature type="region of interest" description="Disordered" evidence="6">
    <location>
        <begin position="23"/>
        <end position="61"/>
    </location>
</feature>
<evidence type="ECO:0000256" key="5">
    <source>
        <dbReference type="PIRSR" id="PIRSR002756-1"/>
    </source>
</evidence>
<evidence type="ECO:0000256" key="6">
    <source>
        <dbReference type="SAM" id="MobiDB-lite"/>
    </source>
</evidence>
<dbReference type="Gene3D" id="3.40.190.10">
    <property type="entry name" value="Periplasmic binding protein-like II"/>
    <property type="match status" value="2"/>
</dbReference>
<dbReference type="InterPro" id="IPR024370">
    <property type="entry name" value="PBP_domain"/>
</dbReference>
<keyword evidence="10" id="KW-1185">Reference proteome</keyword>
<protein>
    <recommendedName>
        <fullName evidence="4">Phosphate-binding protein</fullName>
    </recommendedName>
</protein>
<dbReference type="PROSITE" id="PS51257">
    <property type="entry name" value="PROKAR_LIPOPROTEIN"/>
    <property type="match status" value="1"/>
</dbReference>
<dbReference type="CDD" id="cd13565">
    <property type="entry name" value="PBP2_PstS"/>
    <property type="match status" value="1"/>
</dbReference>
<dbReference type="SUPFAM" id="SSF53850">
    <property type="entry name" value="Periplasmic binding protein-like II"/>
    <property type="match status" value="1"/>
</dbReference>
<name>A0A542EKH3_9MICO</name>
<evidence type="ECO:0000256" key="7">
    <source>
        <dbReference type="SAM" id="SignalP"/>
    </source>
</evidence>
<feature type="binding site" evidence="5">
    <location>
        <position position="116"/>
    </location>
    <ligand>
        <name>phosphate</name>
        <dbReference type="ChEBI" id="CHEBI:43474"/>
    </ligand>
</feature>
<dbReference type="GO" id="GO:0035435">
    <property type="term" value="P:phosphate ion transmembrane transport"/>
    <property type="evidence" value="ECO:0007669"/>
    <property type="project" value="InterPro"/>
</dbReference>
<evidence type="ECO:0000313" key="9">
    <source>
        <dbReference type="EMBL" id="TQJ15840.1"/>
    </source>
</evidence>
<dbReference type="NCBIfam" id="TIGR00975">
    <property type="entry name" value="3a0107s03"/>
    <property type="match status" value="1"/>
</dbReference>
<feature type="binding site" evidence="5">
    <location>
        <begin position="209"/>
        <end position="211"/>
    </location>
    <ligand>
        <name>phosphate</name>
        <dbReference type="ChEBI" id="CHEBI:43474"/>
    </ligand>
</feature>
<dbReference type="PANTHER" id="PTHR42996">
    <property type="entry name" value="PHOSPHATE-BINDING PROTEIN PSTS"/>
    <property type="match status" value="1"/>
</dbReference>
<dbReference type="Proteomes" id="UP000320806">
    <property type="component" value="Unassembled WGS sequence"/>
</dbReference>
<sequence length="384" mass="39365">MKITRSGRAASVALVAAFALTACGSDSNTPGSSDSSKDNGSTSSSSAAGGAEGGKDECGTTKITAEGSTAQDNAIQDVIASYGEKCADAGVTYNGTGSGAGIKQFIAKQVNFAGSDSALKTEEKDGKIEQTEADKACASPAWNLPMVTGPIAITYNLPGVDKLVLTPAVMADIFNGKIAKWNDKAIADLNKDAKLPDSDIKPMFRSDESGTTENFTKYLAASAKDKWTAEPAKKWSGKGEGKAKTAGVASAVKSTEGAIGYVEWGAAKDNKLSYAQVDNGSGAVELTGESAGKAVAAAKVDGKGNDLKLKLDYATKEAGAYPILLVTYEIACSKYPDAKVGASVKAFLNHFASDDAQKAIEEIGYAPLPGEIAGKVKNAIGAIK</sequence>
<organism evidence="9 10">
    <name type="scientific">Yimella lutea</name>
    <dbReference type="NCBI Taxonomy" id="587872"/>
    <lineage>
        <taxon>Bacteria</taxon>
        <taxon>Bacillati</taxon>
        <taxon>Actinomycetota</taxon>
        <taxon>Actinomycetes</taxon>
        <taxon>Micrococcales</taxon>
        <taxon>Dermacoccaceae</taxon>
        <taxon>Yimella</taxon>
    </lineage>
</organism>
<accession>A0A542EKH3</accession>
<feature type="binding site" evidence="5">
    <location>
        <position position="98"/>
    </location>
    <ligand>
        <name>phosphate</name>
        <dbReference type="ChEBI" id="CHEBI:43474"/>
    </ligand>
</feature>
<dbReference type="PIRSF" id="PIRSF002756">
    <property type="entry name" value="PstS"/>
    <property type="match status" value="1"/>
</dbReference>
<evidence type="ECO:0000256" key="3">
    <source>
        <dbReference type="ARBA" id="ARBA00022592"/>
    </source>
</evidence>
<dbReference type="EMBL" id="VFMO01000001">
    <property type="protein sequence ID" value="TQJ15840.1"/>
    <property type="molecule type" value="Genomic_DNA"/>
</dbReference>
<proteinExistence type="inferred from homology"/>
<dbReference type="InterPro" id="IPR005673">
    <property type="entry name" value="ABC_phos-bd_PstS"/>
</dbReference>
<dbReference type="GO" id="GO:0043190">
    <property type="term" value="C:ATP-binding cassette (ABC) transporter complex"/>
    <property type="evidence" value="ECO:0007669"/>
    <property type="project" value="InterPro"/>
</dbReference>
<dbReference type="GO" id="GO:0042301">
    <property type="term" value="F:phosphate ion binding"/>
    <property type="evidence" value="ECO:0007669"/>
    <property type="project" value="InterPro"/>
</dbReference>
<evidence type="ECO:0000256" key="2">
    <source>
        <dbReference type="ARBA" id="ARBA00022448"/>
    </source>
</evidence>
<dbReference type="AlphaFoldDB" id="A0A542EKH3"/>
<feature type="domain" description="PBP" evidence="8">
    <location>
        <begin position="60"/>
        <end position="354"/>
    </location>
</feature>
<feature type="signal peptide" evidence="7">
    <location>
        <begin position="1"/>
        <end position="24"/>
    </location>
</feature>
<dbReference type="InterPro" id="IPR050962">
    <property type="entry name" value="Phosphate-bind_PstS"/>
</dbReference>